<evidence type="ECO:0000313" key="4">
    <source>
        <dbReference type="EMBL" id="MFC0075833.1"/>
    </source>
</evidence>
<sequence length="349" mass="41044">MTNRNRDLNIVKKCLDSLKNQSNDRFELFFVDYGSDENYFIGLKELLHSYPKINFIDCPVSGQLWNKCRAINIALKKCKTDFFFVGDIDMIYHPDFVNRLYELKEENTARYFQVGFLDKNQSDKNGSFEAYQISFNSTDNATGMTLYPTELLKQINGFDEFYHGWGSEDTDVHIRLKNLGIPVEYYDREILMLHQWHPKLYRSVHNKAAFHSSLEKINSRYLIQTQELKKTKANLNFDWGIIPNKEDYIALENPDVFISITNEKATVDALLRGTLVDLKNSIAEIEIKMTADEDKTKNLIKRFIGRKYTEYYELQTINNLLLEAIISFYRNAPYQYSINENKIRLTIKK</sequence>
<dbReference type="Pfam" id="PF00535">
    <property type="entry name" value="Glycos_transf_2"/>
    <property type="match status" value="1"/>
</dbReference>
<evidence type="ECO:0000256" key="1">
    <source>
        <dbReference type="ARBA" id="ARBA00022679"/>
    </source>
</evidence>
<dbReference type="Gene3D" id="3.90.550.10">
    <property type="entry name" value="Spore Coat Polysaccharide Biosynthesis Protein SpsA, Chain A"/>
    <property type="match status" value="1"/>
</dbReference>
<gene>
    <name evidence="4" type="ORF">ACFFLS_02180</name>
</gene>
<feature type="domain" description="Galactosyltransferase C-terminal" evidence="3">
    <location>
        <begin position="128"/>
        <end position="189"/>
    </location>
</feature>
<keyword evidence="5" id="KW-1185">Reference proteome</keyword>
<evidence type="ECO:0000259" key="2">
    <source>
        <dbReference type="Pfam" id="PF00535"/>
    </source>
</evidence>
<evidence type="ECO:0000313" key="5">
    <source>
        <dbReference type="Proteomes" id="UP001589734"/>
    </source>
</evidence>
<dbReference type="InterPro" id="IPR001173">
    <property type="entry name" value="Glyco_trans_2-like"/>
</dbReference>
<comment type="caution">
    <text evidence="4">The sequence shown here is derived from an EMBL/GenBank/DDBJ whole genome shotgun (WGS) entry which is preliminary data.</text>
</comment>
<dbReference type="PANTHER" id="PTHR43685">
    <property type="entry name" value="GLYCOSYLTRANSFERASE"/>
    <property type="match status" value="1"/>
</dbReference>
<dbReference type="SUPFAM" id="SSF53448">
    <property type="entry name" value="Nucleotide-diphospho-sugar transferases"/>
    <property type="match status" value="1"/>
</dbReference>
<keyword evidence="4" id="KW-0328">Glycosyltransferase</keyword>
<dbReference type="InterPro" id="IPR029044">
    <property type="entry name" value="Nucleotide-diphossugar_trans"/>
</dbReference>
<organism evidence="4 5">
    <name type="scientific">Flavobacterium procerum</name>
    <dbReference type="NCBI Taxonomy" id="1455569"/>
    <lineage>
        <taxon>Bacteria</taxon>
        <taxon>Pseudomonadati</taxon>
        <taxon>Bacteroidota</taxon>
        <taxon>Flavobacteriia</taxon>
        <taxon>Flavobacteriales</taxon>
        <taxon>Flavobacteriaceae</taxon>
        <taxon>Flavobacterium</taxon>
    </lineage>
</organism>
<dbReference type="GO" id="GO:0016757">
    <property type="term" value="F:glycosyltransferase activity"/>
    <property type="evidence" value="ECO:0007669"/>
    <property type="project" value="UniProtKB-KW"/>
</dbReference>
<protein>
    <submittedName>
        <fullName evidence="4">Glycosyltransferase family 2 protein</fullName>
        <ecNumber evidence="4">2.4.-.-</ecNumber>
    </submittedName>
</protein>
<dbReference type="InterPro" id="IPR027791">
    <property type="entry name" value="Galactosyl_T_C"/>
</dbReference>
<dbReference type="RefSeq" id="WP_379689179.1">
    <property type="nucleotide sequence ID" value="NZ_JBHLYW010000003.1"/>
</dbReference>
<dbReference type="PANTHER" id="PTHR43685:SF3">
    <property type="entry name" value="SLR2126 PROTEIN"/>
    <property type="match status" value="1"/>
</dbReference>
<evidence type="ECO:0000259" key="3">
    <source>
        <dbReference type="Pfam" id="PF02709"/>
    </source>
</evidence>
<dbReference type="Proteomes" id="UP001589734">
    <property type="component" value="Unassembled WGS sequence"/>
</dbReference>
<name>A0ABV6BK66_9FLAO</name>
<dbReference type="Pfam" id="PF02709">
    <property type="entry name" value="Glyco_transf_7C"/>
    <property type="match status" value="1"/>
</dbReference>
<proteinExistence type="predicted"/>
<accession>A0ABV6BK66</accession>
<dbReference type="EMBL" id="JBHLYW010000003">
    <property type="protein sequence ID" value="MFC0075833.1"/>
    <property type="molecule type" value="Genomic_DNA"/>
</dbReference>
<feature type="domain" description="Glycosyltransferase 2-like" evidence="2">
    <location>
        <begin position="3"/>
        <end position="125"/>
    </location>
</feature>
<dbReference type="EC" id="2.4.-.-" evidence="4"/>
<keyword evidence="1 4" id="KW-0808">Transferase</keyword>
<dbReference type="InterPro" id="IPR050834">
    <property type="entry name" value="Glycosyltransf_2"/>
</dbReference>
<reference evidence="4 5" key="1">
    <citation type="submission" date="2024-09" db="EMBL/GenBank/DDBJ databases">
        <authorList>
            <person name="Sun Q."/>
            <person name="Mori K."/>
        </authorList>
    </citation>
    <scope>NUCLEOTIDE SEQUENCE [LARGE SCALE GENOMIC DNA]</scope>
    <source>
        <strain evidence="4 5">CGMCC 1.12926</strain>
    </source>
</reference>